<dbReference type="PANTHER" id="PTHR43537:SF5">
    <property type="entry name" value="UXU OPERON TRANSCRIPTIONAL REGULATOR"/>
    <property type="match status" value="1"/>
</dbReference>
<sequence length="246" mass="27998">MFHSASHDKMSTHIIRQVREAILKGQLLPGQSLPPEKDLITQFGVSKHTLREALRSLEAMGFIEIKRGAGGGPVVSEVDMETTRDSIANFLHFQNVSVRDLSEIRKIMEPYLARLAAERFSAQEIEKLEEIDRKCRKIFEKKKSVVGAKEEIDFHIFLAQASRNPVMVMVLDFVNSMLTDLKTNIKPDMEFSQHVLDSHQKIFEAIKAGDGDKAQECMLAHICDVERELEALRERDEKQAKIKQAV</sequence>
<evidence type="ECO:0000256" key="1">
    <source>
        <dbReference type="ARBA" id="ARBA00023015"/>
    </source>
</evidence>
<evidence type="ECO:0000313" key="6">
    <source>
        <dbReference type="Proteomes" id="UP000182264"/>
    </source>
</evidence>
<dbReference type="PRINTS" id="PR00035">
    <property type="entry name" value="HTHGNTR"/>
</dbReference>
<dbReference type="SMART" id="SM00895">
    <property type="entry name" value="FCD"/>
    <property type="match status" value="1"/>
</dbReference>
<dbReference type="SUPFAM" id="SSF48008">
    <property type="entry name" value="GntR ligand-binding domain-like"/>
    <property type="match status" value="1"/>
</dbReference>
<keyword evidence="3" id="KW-0804">Transcription</keyword>
<evidence type="ECO:0000256" key="2">
    <source>
        <dbReference type="ARBA" id="ARBA00023125"/>
    </source>
</evidence>
<dbReference type="InterPro" id="IPR036388">
    <property type="entry name" value="WH-like_DNA-bd_sf"/>
</dbReference>
<evidence type="ECO:0000259" key="4">
    <source>
        <dbReference type="PROSITE" id="PS50949"/>
    </source>
</evidence>
<dbReference type="Gene3D" id="1.10.10.10">
    <property type="entry name" value="Winged helix-like DNA-binding domain superfamily/Winged helix DNA-binding domain"/>
    <property type="match status" value="1"/>
</dbReference>
<dbReference type="PROSITE" id="PS50949">
    <property type="entry name" value="HTH_GNTR"/>
    <property type="match status" value="1"/>
</dbReference>
<dbReference type="PANTHER" id="PTHR43537">
    <property type="entry name" value="TRANSCRIPTIONAL REGULATOR, GNTR FAMILY"/>
    <property type="match status" value="1"/>
</dbReference>
<dbReference type="Gene3D" id="1.20.120.530">
    <property type="entry name" value="GntR ligand-binding domain-like"/>
    <property type="match status" value="1"/>
</dbReference>
<dbReference type="Pfam" id="PF07729">
    <property type="entry name" value="FCD"/>
    <property type="match status" value="1"/>
</dbReference>
<dbReference type="InterPro" id="IPR036390">
    <property type="entry name" value="WH_DNA-bd_sf"/>
</dbReference>
<dbReference type="Proteomes" id="UP000182264">
    <property type="component" value="Chromosome"/>
</dbReference>
<dbReference type="CDD" id="cd07377">
    <property type="entry name" value="WHTH_GntR"/>
    <property type="match status" value="1"/>
</dbReference>
<evidence type="ECO:0000256" key="3">
    <source>
        <dbReference type="ARBA" id="ARBA00023163"/>
    </source>
</evidence>
<accession>A0A1L3GGP4</accession>
<dbReference type="KEGG" id="pace:A6070_02760"/>
<dbReference type="STRING" id="29542.A6070_02760"/>
<feature type="domain" description="HTH gntR-type" evidence="4">
    <location>
        <begin position="8"/>
        <end position="78"/>
    </location>
</feature>
<reference evidence="5 6" key="1">
    <citation type="journal article" date="2017" name="Genome Announc.">
        <title>Complete Genome Sequences of Two Acetylene-Fermenting Pelobacter acetylenicus Strains.</title>
        <authorList>
            <person name="Sutton J.M."/>
            <person name="Baesman S.M."/>
            <person name="Fierst J.L."/>
            <person name="Poret-Peterson A.T."/>
            <person name="Oremland R.S."/>
            <person name="Dunlap D.S."/>
            <person name="Akob D.M."/>
        </authorList>
    </citation>
    <scope>NUCLEOTIDE SEQUENCE [LARGE SCALE GENOMIC DNA]</scope>
    <source>
        <strain evidence="5 6">DSM 3247</strain>
    </source>
</reference>
<dbReference type="InterPro" id="IPR008920">
    <property type="entry name" value="TF_FadR/GntR_C"/>
</dbReference>
<proteinExistence type="predicted"/>
<keyword evidence="6" id="KW-1185">Reference proteome</keyword>
<gene>
    <name evidence="5" type="ORF">A7E75_08785</name>
</gene>
<dbReference type="GO" id="GO:0003700">
    <property type="term" value="F:DNA-binding transcription factor activity"/>
    <property type="evidence" value="ECO:0007669"/>
    <property type="project" value="InterPro"/>
</dbReference>
<name>A0A1L3GGP4_SYNAC</name>
<dbReference type="SMART" id="SM00345">
    <property type="entry name" value="HTH_GNTR"/>
    <property type="match status" value="1"/>
</dbReference>
<dbReference type="InterPro" id="IPR011711">
    <property type="entry name" value="GntR_C"/>
</dbReference>
<organism evidence="5 6">
    <name type="scientific">Syntrophotalea acetylenica</name>
    <name type="common">Pelobacter acetylenicus</name>
    <dbReference type="NCBI Taxonomy" id="29542"/>
    <lineage>
        <taxon>Bacteria</taxon>
        <taxon>Pseudomonadati</taxon>
        <taxon>Thermodesulfobacteriota</taxon>
        <taxon>Desulfuromonadia</taxon>
        <taxon>Desulfuromonadales</taxon>
        <taxon>Syntrophotaleaceae</taxon>
        <taxon>Syntrophotalea</taxon>
    </lineage>
</organism>
<dbReference type="AlphaFoldDB" id="A0A1L3GGP4"/>
<keyword evidence="2" id="KW-0238">DNA-binding</keyword>
<dbReference type="RefSeq" id="WP_072286951.1">
    <property type="nucleotide sequence ID" value="NZ_CP015455.1"/>
</dbReference>
<dbReference type="EMBL" id="CP015518">
    <property type="protein sequence ID" value="APG25102.1"/>
    <property type="molecule type" value="Genomic_DNA"/>
</dbReference>
<keyword evidence="1" id="KW-0805">Transcription regulation</keyword>
<dbReference type="Pfam" id="PF00392">
    <property type="entry name" value="GntR"/>
    <property type="match status" value="1"/>
</dbReference>
<dbReference type="GO" id="GO:0003677">
    <property type="term" value="F:DNA binding"/>
    <property type="evidence" value="ECO:0007669"/>
    <property type="project" value="UniProtKB-KW"/>
</dbReference>
<protein>
    <submittedName>
        <fullName evidence="5">GntR family transcriptional regulator</fullName>
    </submittedName>
</protein>
<evidence type="ECO:0000313" key="5">
    <source>
        <dbReference type="EMBL" id="APG25102.1"/>
    </source>
</evidence>
<dbReference type="InterPro" id="IPR000524">
    <property type="entry name" value="Tscrpt_reg_HTH_GntR"/>
</dbReference>
<dbReference type="OrthoDB" id="9812645at2"/>
<dbReference type="SUPFAM" id="SSF46785">
    <property type="entry name" value="Winged helix' DNA-binding domain"/>
    <property type="match status" value="1"/>
</dbReference>